<evidence type="ECO:0000313" key="2">
    <source>
        <dbReference type="Proteomes" id="UP001367508"/>
    </source>
</evidence>
<evidence type="ECO:0000313" key="1">
    <source>
        <dbReference type="EMBL" id="KAK7338380.1"/>
    </source>
</evidence>
<keyword evidence="2" id="KW-1185">Reference proteome</keyword>
<dbReference type="AlphaFoldDB" id="A0AAN9LLN2"/>
<comment type="caution">
    <text evidence="1">The sequence shown here is derived from an EMBL/GenBank/DDBJ whole genome shotgun (WGS) entry which is preliminary data.</text>
</comment>
<gene>
    <name evidence="1" type="ORF">VNO77_18987</name>
</gene>
<proteinExistence type="predicted"/>
<dbReference type="EMBL" id="JAYMYQ010000004">
    <property type="protein sequence ID" value="KAK7338380.1"/>
    <property type="molecule type" value="Genomic_DNA"/>
</dbReference>
<accession>A0AAN9LLN2</accession>
<dbReference type="Proteomes" id="UP001367508">
    <property type="component" value="Unassembled WGS sequence"/>
</dbReference>
<name>A0AAN9LLN2_CANGL</name>
<sequence>MVFKNYFNYLKAFCPFSWASLDEPSFHLAQKTWDVKSNIELVVMKGFRIPVGYLFNLCKHQALTPSNLAYSLPRKWQFHGAIGMQSEQSKHLTKSDLRRQENERKTRTVTCLELKLSIPSPLNEMEQDCERGSNENVEWFLPPSTVMKAPLEERLKQRMAKRSFKTLEI</sequence>
<reference evidence="1 2" key="1">
    <citation type="submission" date="2024-01" db="EMBL/GenBank/DDBJ databases">
        <title>The genomes of 5 underutilized Papilionoideae crops provide insights into root nodulation and disease resistanc.</title>
        <authorList>
            <person name="Jiang F."/>
        </authorList>
    </citation>
    <scope>NUCLEOTIDE SEQUENCE [LARGE SCALE GENOMIC DNA]</scope>
    <source>
        <strain evidence="1">LVBAO_FW01</strain>
        <tissue evidence="1">Leaves</tissue>
    </source>
</reference>
<protein>
    <submittedName>
        <fullName evidence="1">Uncharacterized protein</fullName>
    </submittedName>
</protein>
<organism evidence="1 2">
    <name type="scientific">Canavalia gladiata</name>
    <name type="common">Sword bean</name>
    <name type="synonym">Dolichos gladiatus</name>
    <dbReference type="NCBI Taxonomy" id="3824"/>
    <lineage>
        <taxon>Eukaryota</taxon>
        <taxon>Viridiplantae</taxon>
        <taxon>Streptophyta</taxon>
        <taxon>Embryophyta</taxon>
        <taxon>Tracheophyta</taxon>
        <taxon>Spermatophyta</taxon>
        <taxon>Magnoliopsida</taxon>
        <taxon>eudicotyledons</taxon>
        <taxon>Gunneridae</taxon>
        <taxon>Pentapetalae</taxon>
        <taxon>rosids</taxon>
        <taxon>fabids</taxon>
        <taxon>Fabales</taxon>
        <taxon>Fabaceae</taxon>
        <taxon>Papilionoideae</taxon>
        <taxon>50 kb inversion clade</taxon>
        <taxon>NPAAA clade</taxon>
        <taxon>indigoferoid/millettioid clade</taxon>
        <taxon>Phaseoleae</taxon>
        <taxon>Canavalia</taxon>
    </lineage>
</organism>